<dbReference type="InterPro" id="IPR019949">
    <property type="entry name" value="CmoO-like"/>
</dbReference>
<dbReference type="KEGG" id="dco:SAMEA4475696_1524"/>
<organism evidence="3 4">
    <name type="scientific">Dermatophilus congolensis</name>
    <dbReference type="NCBI Taxonomy" id="1863"/>
    <lineage>
        <taxon>Bacteria</taxon>
        <taxon>Bacillati</taxon>
        <taxon>Actinomycetota</taxon>
        <taxon>Actinomycetes</taxon>
        <taxon>Micrococcales</taxon>
        <taxon>Dermatophilaceae</taxon>
        <taxon>Dermatophilus</taxon>
    </lineage>
</organism>
<dbReference type="AlphaFoldDB" id="A0A239VKL8"/>
<evidence type="ECO:0000259" key="2">
    <source>
        <dbReference type="Pfam" id="PF00296"/>
    </source>
</evidence>
<sequence>MPRIPLSLVDFCTIGAAERPADAIARSVTIAHTAETLGYHRIWYAEHHNFHSIASSTPAVLIAHIAAHTNHIRLGAGGIMLPNHTPYTIAEQFGTLAEIHPGRIDLGLGRAPGTDPLTLQALRRDPRAAENFPHDVQELAGFLSDTTPIHGVKAIPGHGTHVPLYILGSSLFGAELAAALGLPFAFASHFAPAALTDALHTYRTQFRPSVTLPQPYAIVAVNATAADSRPQAHTIAHHAIGRQAAAMAFKTRDVTPEQINAAMNSPLGQHAQAMMSIHAIGTGEDVAEYLTDLATRVAADELMVATRASNTETYLRSLEILACAWGLDPPENLPG</sequence>
<name>A0A239VKL8_9MICO</name>
<dbReference type="InterPro" id="IPR050766">
    <property type="entry name" value="Bact_Lucif_Oxidored"/>
</dbReference>
<dbReference type="STRING" id="1121387.GCA_000429885_02190"/>
<dbReference type="PANTHER" id="PTHR30137:SF6">
    <property type="entry name" value="LUCIFERASE-LIKE MONOOXYGENASE"/>
    <property type="match status" value="1"/>
</dbReference>
<dbReference type="PANTHER" id="PTHR30137">
    <property type="entry name" value="LUCIFERASE-LIKE MONOOXYGENASE"/>
    <property type="match status" value="1"/>
</dbReference>
<comment type="similarity">
    <text evidence="1">To bacterial alkanal monooxygenase alpha and beta chains.</text>
</comment>
<dbReference type="InterPro" id="IPR011251">
    <property type="entry name" value="Luciferase-like_dom"/>
</dbReference>
<evidence type="ECO:0000313" key="3">
    <source>
        <dbReference type="EMBL" id="SNV22436.1"/>
    </source>
</evidence>
<dbReference type="RefSeq" id="WP_028327720.1">
    <property type="nucleotide sequence ID" value="NZ_JAAFNI010000001.1"/>
</dbReference>
<proteinExistence type="predicted"/>
<accession>A0A239VKL8</accession>
<gene>
    <name evidence="3" type="primary">limB_2</name>
    <name evidence="3" type="ORF">SAMEA4475696_01524</name>
</gene>
<dbReference type="GeneID" id="63459735"/>
<dbReference type="InterPro" id="IPR036661">
    <property type="entry name" value="Luciferase-like_sf"/>
</dbReference>
<dbReference type="Proteomes" id="UP000242637">
    <property type="component" value="Chromosome 1"/>
</dbReference>
<dbReference type="CDD" id="cd00347">
    <property type="entry name" value="Flavin_utilizing_monoxygenases"/>
    <property type="match status" value="1"/>
</dbReference>
<evidence type="ECO:0000256" key="1">
    <source>
        <dbReference type="ARBA" id="ARBA00007789"/>
    </source>
</evidence>
<dbReference type="GO" id="GO:0005829">
    <property type="term" value="C:cytosol"/>
    <property type="evidence" value="ECO:0007669"/>
    <property type="project" value="TreeGrafter"/>
</dbReference>
<keyword evidence="4" id="KW-1185">Reference proteome</keyword>
<keyword evidence="3" id="KW-0503">Monooxygenase</keyword>
<reference evidence="3 4" key="1">
    <citation type="submission" date="2017-06" db="EMBL/GenBank/DDBJ databases">
        <authorList>
            <consortium name="Pathogen Informatics"/>
        </authorList>
    </citation>
    <scope>NUCLEOTIDE SEQUENCE [LARGE SCALE GENOMIC DNA]</scope>
    <source>
        <strain evidence="3 4">NCTC13039</strain>
    </source>
</reference>
<dbReference type="Pfam" id="PF00296">
    <property type="entry name" value="Bac_luciferase"/>
    <property type="match status" value="1"/>
</dbReference>
<dbReference type="SUPFAM" id="SSF51679">
    <property type="entry name" value="Bacterial luciferase-like"/>
    <property type="match status" value="1"/>
</dbReference>
<dbReference type="EMBL" id="LT906453">
    <property type="protein sequence ID" value="SNV22436.1"/>
    <property type="molecule type" value="Genomic_DNA"/>
</dbReference>
<dbReference type="GO" id="GO:0052601">
    <property type="term" value="F:limonene 1,2-monooxygenase [NAD(P)H) activity"/>
    <property type="evidence" value="ECO:0007669"/>
    <property type="project" value="UniProtKB-EC"/>
</dbReference>
<keyword evidence="3" id="KW-0560">Oxidoreductase</keyword>
<protein>
    <submittedName>
        <fullName evidence="3">Limonene 1,2-monooxygenase</fullName>
        <ecNumber evidence="3">1.14.13.107</ecNumber>
    </submittedName>
</protein>
<feature type="domain" description="Luciferase-like" evidence="2">
    <location>
        <begin position="20"/>
        <end position="295"/>
    </location>
</feature>
<dbReference type="NCBIfam" id="TIGR03558">
    <property type="entry name" value="oxido_grp_1"/>
    <property type="match status" value="1"/>
</dbReference>
<dbReference type="Gene3D" id="3.20.20.30">
    <property type="entry name" value="Luciferase-like domain"/>
    <property type="match status" value="1"/>
</dbReference>
<evidence type="ECO:0000313" key="4">
    <source>
        <dbReference type="Proteomes" id="UP000242637"/>
    </source>
</evidence>
<dbReference type="EC" id="1.14.13.107" evidence="3"/>